<dbReference type="Proteomes" id="UP000518892">
    <property type="component" value="Unassembled WGS sequence"/>
</dbReference>
<accession>A0A7W5HMA0</accession>
<dbReference type="InterPro" id="IPR000120">
    <property type="entry name" value="Amidase"/>
</dbReference>
<dbReference type="RefSeq" id="WP_183385005.1">
    <property type="nucleotide sequence ID" value="NZ_JACHXR010000013.1"/>
</dbReference>
<evidence type="ECO:0000259" key="1">
    <source>
        <dbReference type="Pfam" id="PF01425"/>
    </source>
</evidence>
<comment type="caution">
    <text evidence="2">The sequence shown here is derived from an EMBL/GenBank/DDBJ whole genome shotgun (WGS) entry which is preliminary data.</text>
</comment>
<dbReference type="GO" id="GO:0050537">
    <property type="term" value="F:mandelamide amidase activity"/>
    <property type="evidence" value="ECO:0007669"/>
    <property type="project" value="UniProtKB-EC"/>
</dbReference>
<protein>
    <submittedName>
        <fullName evidence="2">Mandelamide amidase</fullName>
        <ecNumber evidence="2">3.5.1.86</ecNumber>
    </submittedName>
</protein>
<dbReference type="EC" id="3.5.1.86" evidence="2"/>
<evidence type="ECO:0000313" key="3">
    <source>
        <dbReference type="Proteomes" id="UP000518892"/>
    </source>
</evidence>
<dbReference type="PANTHER" id="PTHR11895">
    <property type="entry name" value="TRANSAMIDASE"/>
    <property type="match status" value="1"/>
</dbReference>
<gene>
    <name evidence="2" type="ORF">FHR97_003440</name>
</gene>
<evidence type="ECO:0000313" key="2">
    <source>
        <dbReference type="EMBL" id="MBB3232571.1"/>
    </source>
</evidence>
<feature type="domain" description="Amidase" evidence="1">
    <location>
        <begin position="27"/>
        <end position="447"/>
    </location>
</feature>
<dbReference type="InterPro" id="IPR023631">
    <property type="entry name" value="Amidase_dom"/>
</dbReference>
<dbReference type="InterPro" id="IPR036928">
    <property type="entry name" value="AS_sf"/>
</dbReference>
<sequence length="456" mass="47866">MQPSDLTLKQAVERLRCGELGAEEYAEDLLARCETARPLNAYVSLDGDRVLDAARALDRRERSRGPLGGIPLCVKDAIDIEGTATTAATPSLERNHPGRTASAIERLFDADAVLMGKTNLPELCFHVTCDNAHTGPTRNPVKPEYTAGGSSGGTAAAVAAHTVPAGVGTDTAGSVRIPAAFCGLSGFRPSLGRYPTDGVLPMNASRDTIGLMARTTRDIAFLDAILTGEAEVGPAPLEGLRLGVPMDQFFVELDDQIAAVMEDALLHLRHLGVDLVEVDAPDFAAARAETSGPTMRVEFPRDLARYLDEVGSDLTAGDVVSQIASPYVKAEVEPLVCGAGGAAAAEYARVRSEVLPRHRAAYQAYLEENGLAGMVYPTTPLMPAPIGETEKVTVNGKEVSIWQTLRHTVTAAVLGVPALSVPAGTTPRGLPVGLEFAGAGQADRTVLALGLAWETG</sequence>
<proteinExistence type="predicted"/>
<keyword evidence="3" id="KW-1185">Reference proteome</keyword>
<dbReference type="PROSITE" id="PS00571">
    <property type="entry name" value="AMIDASES"/>
    <property type="match status" value="1"/>
</dbReference>
<dbReference type="EMBL" id="JACHXR010000013">
    <property type="protein sequence ID" value="MBB3232571.1"/>
    <property type="molecule type" value="Genomic_DNA"/>
</dbReference>
<dbReference type="SUPFAM" id="SSF75304">
    <property type="entry name" value="Amidase signature (AS) enzymes"/>
    <property type="match status" value="1"/>
</dbReference>
<reference evidence="2 3" key="1">
    <citation type="submission" date="2020-08" db="EMBL/GenBank/DDBJ databases">
        <title>Genomic Encyclopedia of Type Strains, Phase III (KMG-III): the genomes of soil and plant-associated and newly described type strains.</title>
        <authorList>
            <person name="Whitman W."/>
        </authorList>
    </citation>
    <scope>NUCLEOTIDE SEQUENCE [LARGE SCALE GENOMIC DNA]</scope>
    <source>
        <strain evidence="2 3">CECT 7744</strain>
    </source>
</reference>
<dbReference type="Gene3D" id="3.90.1300.10">
    <property type="entry name" value="Amidase signature (AS) domain"/>
    <property type="match status" value="1"/>
</dbReference>
<dbReference type="AlphaFoldDB" id="A0A7W5HMA0"/>
<keyword evidence="2" id="KW-0378">Hydrolase</keyword>
<dbReference type="PANTHER" id="PTHR11895:SF151">
    <property type="entry name" value="GLUTAMYL-TRNA(GLN) AMIDOTRANSFERASE SUBUNIT A"/>
    <property type="match status" value="1"/>
</dbReference>
<dbReference type="InterPro" id="IPR020556">
    <property type="entry name" value="Amidase_CS"/>
</dbReference>
<name>A0A7W5HMA0_9GAMM</name>
<organism evidence="2 3">
    <name type="scientific">Halomonas stenophila</name>
    <dbReference type="NCBI Taxonomy" id="795312"/>
    <lineage>
        <taxon>Bacteria</taxon>
        <taxon>Pseudomonadati</taxon>
        <taxon>Pseudomonadota</taxon>
        <taxon>Gammaproteobacteria</taxon>
        <taxon>Oceanospirillales</taxon>
        <taxon>Halomonadaceae</taxon>
        <taxon>Halomonas</taxon>
    </lineage>
</organism>
<dbReference type="Pfam" id="PF01425">
    <property type="entry name" value="Amidase"/>
    <property type="match status" value="1"/>
</dbReference>